<dbReference type="CDD" id="cd04333">
    <property type="entry name" value="ProX_deacylase"/>
    <property type="match status" value="1"/>
</dbReference>
<dbReference type="Gene3D" id="3.90.960.10">
    <property type="entry name" value="YbaK/aminoacyl-tRNA synthetase-associated domain"/>
    <property type="match status" value="1"/>
</dbReference>
<dbReference type="SUPFAM" id="SSF55826">
    <property type="entry name" value="YbaK/ProRS associated domain"/>
    <property type="match status" value="1"/>
</dbReference>
<proteinExistence type="predicted"/>
<organism evidence="2 3">
    <name type="scientific">Herbiconiux moechotypicola</name>
    <dbReference type="NCBI Taxonomy" id="637393"/>
    <lineage>
        <taxon>Bacteria</taxon>
        <taxon>Bacillati</taxon>
        <taxon>Actinomycetota</taxon>
        <taxon>Actinomycetes</taxon>
        <taxon>Micrococcales</taxon>
        <taxon>Microbacteriaceae</taxon>
        <taxon>Herbiconiux</taxon>
    </lineage>
</organism>
<keyword evidence="3" id="KW-1185">Reference proteome</keyword>
<gene>
    <name evidence="2" type="ORF">GCM10009851_15010</name>
</gene>
<name>A0ABP5QBI2_9MICO</name>
<dbReference type="PANTHER" id="PTHR30411">
    <property type="entry name" value="CYTOPLASMIC PROTEIN"/>
    <property type="match status" value="1"/>
</dbReference>
<protein>
    <submittedName>
        <fullName evidence="2">YbaK/EbsC family protein</fullName>
    </submittedName>
</protein>
<dbReference type="PANTHER" id="PTHR30411:SF1">
    <property type="entry name" value="CYTOPLASMIC PROTEIN"/>
    <property type="match status" value="1"/>
</dbReference>
<comment type="caution">
    <text evidence="2">The sequence shown here is derived from an EMBL/GenBank/DDBJ whole genome shotgun (WGS) entry which is preliminary data.</text>
</comment>
<dbReference type="RefSeq" id="WP_259479002.1">
    <property type="nucleotide sequence ID" value="NZ_BAAAQY010000004.1"/>
</dbReference>
<accession>A0ABP5QBI2</accession>
<evidence type="ECO:0000259" key="1">
    <source>
        <dbReference type="Pfam" id="PF04073"/>
    </source>
</evidence>
<dbReference type="InterPro" id="IPR036754">
    <property type="entry name" value="YbaK/aa-tRNA-synt-asso_dom_sf"/>
</dbReference>
<dbReference type="InterPro" id="IPR007214">
    <property type="entry name" value="YbaK/aa-tRNA-synth-assoc-dom"/>
</dbReference>
<evidence type="ECO:0000313" key="2">
    <source>
        <dbReference type="EMBL" id="GAA2231188.1"/>
    </source>
</evidence>
<reference evidence="3" key="1">
    <citation type="journal article" date="2019" name="Int. J. Syst. Evol. Microbiol.">
        <title>The Global Catalogue of Microorganisms (GCM) 10K type strain sequencing project: providing services to taxonomists for standard genome sequencing and annotation.</title>
        <authorList>
            <consortium name="The Broad Institute Genomics Platform"/>
            <consortium name="The Broad Institute Genome Sequencing Center for Infectious Disease"/>
            <person name="Wu L."/>
            <person name="Ma J."/>
        </authorList>
    </citation>
    <scope>NUCLEOTIDE SEQUENCE [LARGE SCALE GENOMIC DNA]</scope>
    <source>
        <strain evidence="3">JCM 16117</strain>
    </source>
</reference>
<dbReference type="EMBL" id="BAAAQY010000004">
    <property type="protein sequence ID" value="GAA2231188.1"/>
    <property type="molecule type" value="Genomic_DNA"/>
</dbReference>
<sequence length="164" mass="16712">MVDREHPAVHRVQDALRASGAHTAAENVVWLDDAASTAALAAAALGVEVGAIANSLVFLLDGEPLLVLTSGAHRVDTDWLGSELGGTITRAPAAVVKEATGQVIGGVAPLGHPAPLRTVVDVALAAHPQLWAAAGHAHTVYPTSFDELVRVTGGTPREVVPPPG</sequence>
<dbReference type="Proteomes" id="UP001500929">
    <property type="component" value="Unassembled WGS sequence"/>
</dbReference>
<dbReference type="Pfam" id="PF04073">
    <property type="entry name" value="tRNA_edit"/>
    <property type="match status" value="1"/>
</dbReference>
<evidence type="ECO:0000313" key="3">
    <source>
        <dbReference type="Proteomes" id="UP001500929"/>
    </source>
</evidence>
<feature type="domain" description="YbaK/aminoacyl-tRNA synthetase-associated" evidence="1">
    <location>
        <begin position="34"/>
        <end position="150"/>
    </location>
</feature>